<accession>A0A6J7FU94</accession>
<comment type="catalytic activity">
    <reaction evidence="2">
        <text>oxidized coenzyme F420-(gamma-L-Glu)(n) + a quinol + H(+) = reduced coenzyme F420-(gamma-L-Glu)(n) + a quinone</text>
        <dbReference type="Rhea" id="RHEA:39663"/>
        <dbReference type="Rhea" id="RHEA-COMP:12939"/>
        <dbReference type="Rhea" id="RHEA-COMP:14378"/>
        <dbReference type="ChEBI" id="CHEBI:15378"/>
        <dbReference type="ChEBI" id="CHEBI:24646"/>
        <dbReference type="ChEBI" id="CHEBI:132124"/>
        <dbReference type="ChEBI" id="CHEBI:133980"/>
        <dbReference type="ChEBI" id="CHEBI:139511"/>
    </reaction>
</comment>
<dbReference type="Pfam" id="PF04075">
    <property type="entry name" value="F420H2_quin_red"/>
    <property type="match status" value="1"/>
</dbReference>
<dbReference type="GO" id="GO:0005886">
    <property type="term" value="C:plasma membrane"/>
    <property type="evidence" value="ECO:0007669"/>
    <property type="project" value="TreeGrafter"/>
</dbReference>
<dbReference type="InterPro" id="IPR004378">
    <property type="entry name" value="F420H2_quin_Rdtase"/>
</dbReference>
<dbReference type="NCBIfam" id="TIGR00026">
    <property type="entry name" value="hi_GC_TIGR00026"/>
    <property type="match status" value="1"/>
</dbReference>
<comment type="similarity">
    <text evidence="1">Belongs to the F420H(2)-dependent quinone reductase family.</text>
</comment>
<organism evidence="3">
    <name type="scientific">freshwater metagenome</name>
    <dbReference type="NCBI Taxonomy" id="449393"/>
    <lineage>
        <taxon>unclassified sequences</taxon>
        <taxon>metagenomes</taxon>
        <taxon>ecological metagenomes</taxon>
    </lineage>
</organism>
<evidence type="ECO:0000256" key="1">
    <source>
        <dbReference type="ARBA" id="ARBA00008710"/>
    </source>
</evidence>
<evidence type="ECO:0000256" key="2">
    <source>
        <dbReference type="ARBA" id="ARBA00049106"/>
    </source>
</evidence>
<dbReference type="GO" id="GO:0016491">
    <property type="term" value="F:oxidoreductase activity"/>
    <property type="evidence" value="ECO:0007669"/>
    <property type="project" value="InterPro"/>
</dbReference>
<proteinExistence type="inferred from homology"/>
<name>A0A6J7FU94_9ZZZZ</name>
<sequence length="138" mass="14974">MSELNDWNTKIIAEFRANGGQVGGQFEGAPMVIITTTGARSGQPRTAPLVYLPDNKRLVIFASKAGAPTHPDWYHNLKANPTVTVEVGTDVYQATAVEITGDERDRLYAAQVSLMPGFANYQEATTRLIPVIALQPTT</sequence>
<dbReference type="PANTHER" id="PTHR39428">
    <property type="entry name" value="F420H(2)-DEPENDENT QUINONE REDUCTASE RV1261C"/>
    <property type="match status" value="1"/>
</dbReference>
<evidence type="ECO:0000313" key="3">
    <source>
        <dbReference type="EMBL" id="CAB4896975.1"/>
    </source>
</evidence>
<reference evidence="3" key="1">
    <citation type="submission" date="2020-05" db="EMBL/GenBank/DDBJ databases">
        <authorList>
            <person name="Chiriac C."/>
            <person name="Salcher M."/>
            <person name="Ghai R."/>
            <person name="Kavagutti S V."/>
        </authorList>
    </citation>
    <scope>NUCLEOTIDE SEQUENCE</scope>
</reference>
<dbReference type="PANTHER" id="PTHR39428:SF1">
    <property type="entry name" value="F420H(2)-DEPENDENT QUINONE REDUCTASE RV1261C"/>
    <property type="match status" value="1"/>
</dbReference>
<dbReference type="AlphaFoldDB" id="A0A6J7FU94"/>
<dbReference type="EMBL" id="CAFBLP010000151">
    <property type="protein sequence ID" value="CAB4896975.1"/>
    <property type="molecule type" value="Genomic_DNA"/>
</dbReference>
<dbReference type="SUPFAM" id="SSF50475">
    <property type="entry name" value="FMN-binding split barrel"/>
    <property type="match status" value="1"/>
</dbReference>
<protein>
    <submittedName>
        <fullName evidence="3">Unannotated protein</fullName>
    </submittedName>
</protein>
<dbReference type="InterPro" id="IPR012349">
    <property type="entry name" value="Split_barrel_FMN-bd"/>
</dbReference>
<dbReference type="Gene3D" id="2.30.110.10">
    <property type="entry name" value="Electron Transport, Fmn-binding Protein, Chain A"/>
    <property type="match status" value="1"/>
</dbReference>
<dbReference type="GO" id="GO:0070967">
    <property type="term" value="F:coenzyme F420 binding"/>
    <property type="evidence" value="ECO:0007669"/>
    <property type="project" value="TreeGrafter"/>
</dbReference>
<gene>
    <name evidence="3" type="ORF">UFOPK3376_03205</name>
</gene>